<protein>
    <recommendedName>
        <fullName evidence="11">fructan beta-fructosidase</fullName>
        <ecNumber evidence="11">3.2.1.80</ecNumber>
    </recommendedName>
</protein>
<comment type="similarity">
    <text evidence="2 12">Belongs to the glycosyl hydrolase 32 family.</text>
</comment>
<dbReference type="PANTHER" id="PTHR42800:SF1">
    <property type="entry name" value="EXOINULINASE INUD (AFU_ORTHOLOGUE AFUA_5G00480)"/>
    <property type="match status" value="1"/>
</dbReference>
<gene>
    <name evidence="16" type="ORF">N7472_011296</name>
</gene>
<dbReference type="Pfam" id="PF00251">
    <property type="entry name" value="Glyco_hydro_32N"/>
    <property type="match status" value="1"/>
</dbReference>
<feature type="chain" id="PRO_5040884179" description="fructan beta-fructosidase" evidence="13">
    <location>
        <begin position="17"/>
        <end position="536"/>
    </location>
</feature>
<evidence type="ECO:0000256" key="5">
    <source>
        <dbReference type="ARBA" id="ARBA00022801"/>
    </source>
</evidence>
<accession>A0A9W9IT33</accession>
<dbReference type="GO" id="GO:0005576">
    <property type="term" value="C:extracellular region"/>
    <property type="evidence" value="ECO:0007669"/>
    <property type="project" value="UniProtKB-SubCell"/>
</dbReference>
<dbReference type="Proteomes" id="UP001150879">
    <property type="component" value="Unassembled WGS sequence"/>
</dbReference>
<evidence type="ECO:0000256" key="6">
    <source>
        <dbReference type="ARBA" id="ARBA00023180"/>
    </source>
</evidence>
<comment type="caution">
    <text evidence="16">The sequence shown here is derived from an EMBL/GenBank/DDBJ whole genome shotgun (WGS) entry which is preliminary data.</text>
</comment>
<keyword evidence="8 12" id="KW-0326">Glycosidase</keyword>
<evidence type="ECO:0000259" key="15">
    <source>
        <dbReference type="Pfam" id="PF08244"/>
    </source>
</evidence>
<dbReference type="AlphaFoldDB" id="A0A9W9IT33"/>
<dbReference type="Pfam" id="PF08244">
    <property type="entry name" value="Glyco_hydro_32C"/>
    <property type="match status" value="1"/>
</dbReference>
<proteinExistence type="inferred from homology"/>
<dbReference type="EMBL" id="JAPQKP010000008">
    <property type="protein sequence ID" value="KAJ5181336.1"/>
    <property type="molecule type" value="Genomic_DNA"/>
</dbReference>
<organism evidence="16 17">
    <name type="scientific">Penicillium cf. griseofulvum</name>
    <dbReference type="NCBI Taxonomy" id="2972120"/>
    <lineage>
        <taxon>Eukaryota</taxon>
        <taxon>Fungi</taxon>
        <taxon>Dikarya</taxon>
        <taxon>Ascomycota</taxon>
        <taxon>Pezizomycotina</taxon>
        <taxon>Eurotiomycetes</taxon>
        <taxon>Eurotiomycetidae</taxon>
        <taxon>Eurotiales</taxon>
        <taxon>Aspergillaceae</taxon>
        <taxon>Penicillium</taxon>
    </lineage>
</organism>
<keyword evidence="7" id="KW-0119">Carbohydrate metabolism</keyword>
<dbReference type="InterPro" id="IPR013320">
    <property type="entry name" value="ConA-like_dom_sf"/>
</dbReference>
<reference evidence="16" key="1">
    <citation type="submission" date="2022-11" db="EMBL/GenBank/DDBJ databases">
        <authorList>
            <person name="Petersen C."/>
        </authorList>
    </citation>
    <scope>NUCLEOTIDE SEQUENCE</scope>
    <source>
        <strain evidence="16">IBT 16849</strain>
    </source>
</reference>
<evidence type="ECO:0000256" key="1">
    <source>
        <dbReference type="ARBA" id="ARBA00004613"/>
    </source>
</evidence>
<evidence type="ECO:0000256" key="9">
    <source>
        <dbReference type="ARBA" id="ARBA00023326"/>
    </source>
</evidence>
<evidence type="ECO:0000256" key="11">
    <source>
        <dbReference type="ARBA" id="ARBA00066486"/>
    </source>
</evidence>
<evidence type="ECO:0000313" key="17">
    <source>
        <dbReference type="Proteomes" id="UP001150879"/>
    </source>
</evidence>
<dbReference type="SUPFAM" id="SSF49899">
    <property type="entry name" value="Concanavalin A-like lectins/glucanases"/>
    <property type="match status" value="1"/>
</dbReference>
<keyword evidence="5 12" id="KW-0378">Hydrolase</keyword>
<dbReference type="EC" id="3.2.1.80" evidence="11"/>
<dbReference type="PANTHER" id="PTHR42800">
    <property type="entry name" value="EXOINULINASE INUD (AFU_ORTHOLOGUE AFUA_5G00480)"/>
    <property type="match status" value="1"/>
</dbReference>
<feature type="domain" description="Glycosyl hydrolase family 32 C-terminal" evidence="15">
    <location>
        <begin position="381"/>
        <end position="522"/>
    </location>
</feature>
<dbReference type="GO" id="GO:0005737">
    <property type="term" value="C:cytoplasm"/>
    <property type="evidence" value="ECO:0007669"/>
    <property type="project" value="TreeGrafter"/>
</dbReference>
<evidence type="ECO:0000256" key="10">
    <source>
        <dbReference type="ARBA" id="ARBA00052369"/>
    </source>
</evidence>
<keyword evidence="9" id="KW-0624">Polysaccharide degradation</keyword>
<evidence type="ECO:0000256" key="4">
    <source>
        <dbReference type="ARBA" id="ARBA00022729"/>
    </source>
</evidence>
<keyword evidence="6" id="KW-0325">Glycoprotein</keyword>
<dbReference type="GO" id="GO:0051669">
    <property type="term" value="F:fructan beta-fructosidase activity"/>
    <property type="evidence" value="ECO:0007669"/>
    <property type="project" value="UniProtKB-EC"/>
</dbReference>
<comment type="catalytic activity">
    <reaction evidence="10">
        <text>Hydrolysis of terminal, non-reducing (2-&gt;1)- and (2-&gt;6)-linked beta-D-fructofuranose residues in fructans.</text>
        <dbReference type="EC" id="3.2.1.80"/>
    </reaction>
</comment>
<comment type="subcellular location">
    <subcellularLocation>
        <location evidence="1">Secreted</location>
    </subcellularLocation>
</comment>
<evidence type="ECO:0000259" key="14">
    <source>
        <dbReference type="Pfam" id="PF00251"/>
    </source>
</evidence>
<evidence type="ECO:0000256" key="7">
    <source>
        <dbReference type="ARBA" id="ARBA00023277"/>
    </source>
</evidence>
<evidence type="ECO:0000256" key="3">
    <source>
        <dbReference type="ARBA" id="ARBA00022525"/>
    </source>
</evidence>
<keyword evidence="4 13" id="KW-0732">Signal</keyword>
<keyword evidence="3" id="KW-0964">Secreted</keyword>
<dbReference type="FunFam" id="2.60.120.560:FF:000003">
    <property type="entry name" value="Extracellular exo-inulinase inuE"/>
    <property type="match status" value="1"/>
</dbReference>
<evidence type="ECO:0000256" key="13">
    <source>
        <dbReference type="SAM" id="SignalP"/>
    </source>
</evidence>
<dbReference type="CDD" id="cd18622">
    <property type="entry name" value="GH32_Inu-like"/>
    <property type="match status" value="1"/>
</dbReference>
<dbReference type="Gene3D" id="2.115.10.20">
    <property type="entry name" value="Glycosyl hydrolase domain, family 43"/>
    <property type="match status" value="1"/>
</dbReference>
<dbReference type="InterPro" id="IPR023296">
    <property type="entry name" value="Glyco_hydro_beta-prop_sf"/>
</dbReference>
<keyword evidence="17" id="KW-1185">Reference proteome</keyword>
<evidence type="ECO:0000256" key="2">
    <source>
        <dbReference type="ARBA" id="ARBA00009902"/>
    </source>
</evidence>
<dbReference type="Gene3D" id="2.60.120.560">
    <property type="entry name" value="Exo-inulinase, domain 1"/>
    <property type="match status" value="1"/>
</dbReference>
<evidence type="ECO:0000256" key="12">
    <source>
        <dbReference type="RuleBase" id="RU362110"/>
    </source>
</evidence>
<dbReference type="SUPFAM" id="SSF75005">
    <property type="entry name" value="Arabinanase/levansucrase/invertase"/>
    <property type="match status" value="1"/>
</dbReference>
<dbReference type="SMART" id="SM00640">
    <property type="entry name" value="Glyco_32"/>
    <property type="match status" value="1"/>
</dbReference>
<feature type="domain" description="Glycosyl hydrolase family 32 N-terminal" evidence="14">
    <location>
        <begin position="28"/>
        <end position="369"/>
    </location>
</feature>
<evidence type="ECO:0000313" key="16">
    <source>
        <dbReference type="EMBL" id="KAJ5181336.1"/>
    </source>
</evidence>
<dbReference type="GO" id="GO:0051670">
    <property type="term" value="F:inulinase activity"/>
    <property type="evidence" value="ECO:0007669"/>
    <property type="project" value="UniProtKB-ARBA"/>
</dbReference>
<name>A0A9W9IT33_9EURO</name>
<evidence type="ECO:0000256" key="8">
    <source>
        <dbReference type="ARBA" id="ARBA00023295"/>
    </source>
</evidence>
<dbReference type="InterPro" id="IPR001362">
    <property type="entry name" value="Glyco_hydro_32"/>
</dbReference>
<dbReference type="InterPro" id="IPR013189">
    <property type="entry name" value="Glyco_hydro_32_C"/>
</dbReference>
<dbReference type="InterPro" id="IPR013148">
    <property type="entry name" value="Glyco_hydro_32_N"/>
</dbReference>
<dbReference type="GO" id="GO:0000272">
    <property type="term" value="P:polysaccharide catabolic process"/>
    <property type="evidence" value="ECO:0007669"/>
    <property type="project" value="UniProtKB-KW"/>
</dbReference>
<sequence length="536" mass="59023">MKISLTALGLLGTASGLNYAEPYRPQYHFSPAENWMNDPSGLLYHNGIYHLFFQYNPGGVEWGNMSWGHATSRDLTHWEERPVALLARGYPDTVTEMYFTGSAVADVNNTSGFGADGKIPLVAMYTSMYPVSQDLPSGKHVLAGQQAQSIAYSLDEGETWTTYDAENPVIHEPPSPYAAEFQNFRDPFVFWHDETQKWISVTVLASVHKVAIWSSDNLKEWSFVSEFGPYNAVGGVWECANLFQIPIQGHPSAKKWVMVLGLNPGGPPGTVGSGTQYFIGDFNGTTFSADPNSIYPENKSANWMDWGPDFYAAASYNGLPDGEVVQIGWMNNWQYGGAIPTSPWRSAMSVPRQLSLKMVDEKVTLLQQPHQSWRSVVNNHTLKHSWKSVSKGSTKLDSPGKAFKIDLSFSDHDADDSLASTFAIGVHASLDFKQETLIGYNFTSKEVFVDRRNSGDVSFDKTFASLYHAPLSASADKRINLQIFVDWSSVEVLGGQGEVSLTAQIFPEGNAAEAQLLSDGVTQDVRLLINGIGSAH</sequence>
<dbReference type="FunFam" id="2.115.10.20:FF:000002">
    <property type="entry name" value="Invertase 2"/>
    <property type="match status" value="1"/>
</dbReference>
<dbReference type="GO" id="GO:0005987">
    <property type="term" value="P:sucrose catabolic process"/>
    <property type="evidence" value="ECO:0007669"/>
    <property type="project" value="TreeGrafter"/>
</dbReference>
<feature type="signal peptide" evidence="13">
    <location>
        <begin position="1"/>
        <end position="16"/>
    </location>
</feature>
<dbReference type="GO" id="GO:0004575">
    <property type="term" value="F:sucrose alpha-glucosidase activity"/>
    <property type="evidence" value="ECO:0007669"/>
    <property type="project" value="TreeGrafter"/>
</dbReference>
<reference evidence="16" key="2">
    <citation type="journal article" date="2023" name="IMA Fungus">
        <title>Comparative genomic study of the Penicillium genus elucidates a diverse pangenome and 15 lateral gene transfer events.</title>
        <authorList>
            <person name="Petersen C."/>
            <person name="Sorensen T."/>
            <person name="Nielsen M.R."/>
            <person name="Sondergaard T.E."/>
            <person name="Sorensen J.L."/>
            <person name="Fitzpatrick D.A."/>
            <person name="Frisvad J.C."/>
            <person name="Nielsen K.L."/>
        </authorList>
    </citation>
    <scope>NUCLEOTIDE SEQUENCE</scope>
    <source>
        <strain evidence="16">IBT 16849</strain>
    </source>
</reference>